<sequence length="1134" mass="129693">MIGSGSKHVSSSSVAQPRFMNSKLASPPPFSPSKRNVPQQQQQNLSQKVQLKRSKRTEKENDNDYTKQTHQEQEINTVLYAWGSDSHGQLGIQGKRKNYLTPKQCQFGIVVSKISCGFDHTAIITSNLLIFDYSIVDQGNLYMMGSNNEGKLGLNEKSIQSILSPQLVDTLLHSQIASVSCGDQHTVAVSSTGECYSWGQGTNGALGIGQVIQRFKPTQIEELKGQVIIDVQCGAKHTLLMNVNHEILSCGNGMNGQLGLGVSRNELFPKKIIFPNQATKIVCFSAGNYHSLFLEQNGEVFGCGSNDQGQLGIADIQYTLTPQKIPNLQNVTQISCFDSSMAVNQMGQVLIWGPSLVDQSFSHHIQPVTSIPNQALKIRMGRTMGVIMDNQKMVWVFGANKRGDLGVGDYGKRLHPYPLVNLQEKNVTDIQIGNNYAIAITEFMLEERKSEKKQTQQNKPSQQTNQVIMKDSLASSSIMTNNGQDNCSTINVNNGHQNSNFYTYSSQNQQEIERQIHDFKSQRQIELIKKDVDRLTKQQKNQNDYIGSLENEMHRKNHMIEELQYQIQQFQASQSQSQVTMQQQQQQFQSNSQHNPFHQNMLQQQQYSPQFLDTKLQSQDLNQQLHMSGQPSQQSNQLFTESNNEQPNKDKQSNKIKAMKDKINELQQQLNYTKQLEEKERELRFETQQKLVELEEQYQAQQEINLETKREIDQMVQEIQQLQTDYKAKEDDLSNRLDDAFQQLQSNKQIMDEHRLQLDIFAKNNEELKMELRRQDEINQILQKENTDLLNQIQKFSHSESLQLSQLTIGNNQLKTDSRGRQTPIISQLFNQNLQNSGGGSNENLQKSRIFKSPMPFNLDKSSKSLNTSPMLGQINTFEPQILNRNPSKKPFDYNVQQQQMYLNQGIGYTENSMFAQNTENRIDSRQSRQSQRQMLEEYNLRLLKSIERKAKKIQTGTDDFSQADGADSRAVSPKSIKINEIYKQYEDAKSPPRVESFKDKYSNFSDIKNKLLSSSKLGPDDRNTKLRSETNQSKIQVNLERPSSSQMSNNKDRFNTQQELMDKQIFQRLNMMGMGAENGKHQKFSMESDISGYQFLTQSEKFSSNRNLISHNQDQHQTFHPTQGNDELSQNFS</sequence>
<dbReference type="InParanoid" id="A0A078AMF3"/>
<dbReference type="InterPro" id="IPR058923">
    <property type="entry name" value="RCC1-like_dom"/>
</dbReference>
<feature type="repeat" description="RCC1" evidence="2">
    <location>
        <begin position="245"/>
        <end position="297"/>
    </location>
</feature>
<evidence type="ECO:0000256" key="3">
    <source>
        <dbReference type="SAM" id="MobiDB-lite"/>
    </source>
</evidence>
<feature type="repeat" description="RCC1" evidence="2">
    <location>
        <begin position="77"/>
        <end position="127"/>
    </location>
</feature>
<organism evidence="5 6">
    <name type="scientific">Stylonychia lemnae</name>
    <name type="common">Ciliate</name>
    <dbReference type="NCBI Taxonomy" id="5949"/>
    <lineage>
        <taxon>Eukaryota</taxon>
        <taxon>Sar</taxon>
        <taxon>Alveolata</taxon>
        <taxon>Ciliophora</taxon>
        <taxon>Intramacronucleata</taxon>
        <taxon>Spirotrichea</taxon>
        <taxon>Stichotrichia</taxon>
        <taxon>Sporadotrichida</taxon>
        <taxon>Oxytrichidae</taxon>
        <taxon>Stylonychinae</taxon>
        <taxon>Stylonychia</taxon>
    </lineage>
</organism>
<feature type="repeat" description="RCC1" evidence="2">
    <location>
        <begin position="298"/>
        <end position="347"/>
    </location>
</feature>
<dbReference type="PANTHER" id="PTHR22870">
    <property type="entry name" value="REGULATOR OF CHROMOSOME CONDENSATION"/>
    <property type="match status" value="1"/>
</dbReference>
<feature type="region of interest" description="Disordered" evidence="3">
    <location>
        <begin position="1"/>
        <end position="70"/>
    </location>
</feature>
<dbReference type="Gene3D" id="2.130.10.30">
    <property type="entry name" value="Regulator of chromosome condensation 1/beta-lactamase-inhibitor protein II"/>
    <property type="match status" value="2"/>
</dbReference>
<gene>
    <name evidence="5" type="primary">Contig4835.g5169</name>
    <name evidence="5" type="ORF">STYLEM_11058</name>
</gene>
<dbReference type="AlphaFoldDB" id="A0A078AMF3"/>
<protein>
    <recommendedName>
        <fullName evidence="4">RCC1-like domain-containing protein</fullName>
    </recommendedName>
</protein>
<feature type="repeat" description="RCC1" evidence="2">
    <location>
        <begin position="193"/>
        <end position="244"/>
    </location>
</feature>
<dbReference type="Proteomes" id="UP000039865">
    <property type="component" value="Unassembled WGS sequence"/>
</dbReference>
<evidence type="ECO:0000256" key="1">
    <source>
        <dbReference type="ARBA" id="ARBA00022737"/>
    </source>
</evidence>
<dbReference type="OrthoDB" id="406819at2759"/>
<feature type="compositionally biased region" description="Basic and acidic residues" evidence="3">
    <location>
        <begin position="57"/>
        <end position="70"/>
    </location>
</feature>
<accession>A0A078AMF3</accession>
<dbReference type="PROSITE" id="PS00626">
    <property type="entry name" value="RCC1_2"/>
    <property type="match status" value="2"/>
</dbReference>
<proteinExistence type="predicted"/>
<feature type="compositionally biased region" description="Polar residues" evidence="3">
    <location>
        <begin position="625"/>
        <end position="646"/>
    </location>
</feature>
<dbReference type="EMBL" id="CCKQ01010508">
    <property type="protein sequence ID" value="CDW82033.1"/>
    <property type="molecule type" value="Genomic_DNA"/>
</dbReference>
<evidence type="ECO:0000313" key="6">
    <source>
        <dbReference type="Proteomes" id="UP000039865"/>
    </source>
</evidence>
<feature type="compositionally biased region" description="Low complexity" evidence="3">
    <location>
        <begin position="32"/>
        <end position="49"/>
    </location>
</feature>
<name>A0A078AMF3_STYLE</name>
<dbReference type="InterPro" id="IPR051210">
    <property type="entry name" value="Ub_ligase/GEF_domain"/>
</dbReference>
<feature type="compositionally biased region" description="Low complexity" evidence="3">
    <location>
        <begin position="1"/>
        <end position="14"/>
    </location>
</feature>
<evidence type="ECO:0000313" key="5">
    <source>
        <dbReference type="EMBL" id="CDW82033.1"/>
    </source>
</evidence>
<reference evidence="5 6" key="1">
    <citation type="submission" date="2014-06" db="EMBL/GenBank/DDBJ databases">
        <authorList>
            <person name="Swart Estienne"/>
        </authorList>
    </citation>
    <scope>NUCLEOTIDE SEQUENCE [LARGE SCALE GENOMIC DNA]</scope>
    <source>
        <strain evidence="5 6">130c</strain>
    </source>
</reference>
<feature type="repeat" description="RCC1" evidence="2">
    <location>
        <begin position="392"/>
        <end position="443"/>
    </location>
</feature>
<dbReference type="PRINTS" id="PR00633">
    <property type="entry name" value="RCCNDNSATION"/>
</dbReference>
<dbReference type="InterPro" id="IPR000408">
    <property type="entry name" value="Reg_chr_condens"/>
</dbReference>
<feature type="repeat" description="RCC1" evidence="2">
    <location>
        <begin position="139"/>
        <end position="192"/>
    </location>
</feature>
<feature type="domain" description="RCC1-like" evidence="4">
    <location>
        <begin position="79"/>
        <end position="438"/>
    </location>
</feature>
<feature type="region of interest" description="Disordered" evidence="3">
    <location>
        <begin position="1105"/>
        <end position="1134"/>
    </location>
</feature>
<dbReference type="Pfam" id="PF25390">
    <property type="entry name" value="WD40_RLD"/>
    <property type="match status" value="1"/>
</dbReference>
<feature type="region of interest" description="Disordered" evidence="3">
    <location>
        <begin position="625"/>
        <end position="654"/>
    </location>
</feature>
<dbReference type="PANTHER" id="PTHR22870:SF408">
    <property type="entry name" value="OS09G0560450 PROTEIN"/>
    <property type="match status" value="1"/>
</dbReference>
<keyword evidence="1" id="KW-0677">Repeat</keyword>
<dbReference type="PROSITE" id="PS50012">
    <property type="entry name" value="RCC1_3"/>
    <property type="match status" value="6"/>
</dbReference>
<evidence type="ECO:0000259" key="4">
    <source>
        <dbReference type="Pfam" id="PF25390"/>
    </source>
</evidence>
<keyword evidence="6" id="KW-1185">Reference proteome</keyword>
<dbReference type="InterPro" id="IPR009091">
    <property type="entry name" value="RCC1/BLIP-II"/>
</dbReference>
<dbReference type="SUPFAM" id="SSF50985">
    <property type="entry name" value="RCC1/BLIP-II"/>
    <property type="match status" value="1"/>
</dbReference>
<evidence type="ECO:0000256" key="2">
    <source>
        <dbReference type="PROSITE-ProRule" id="PRU00235"/>
    </source>
</evidence>